<dbReference type="Proteomes" id="UP000231912">
    <property type="component" value="Unassembled WGS sequence"/>
</dbReference>
<feature type="transmembrane region" description="Helical" evidence="1">
    <location>
        <begin position="12"/>
        <end position="28"/>
    </location>
</feature>
<evidence type="ECO:0000313" key="2">
    <source>
        <dbReference type="EMBL" id="PJZ64972.1"/>
    </source>
</evidence>
<keyword evidence="1" id="KW-0472">Membrane</keyword>
<accession>A0A2M9Z9E7</accession>
<feature type="transmembrane region" description="Helical" evidence="1">
    <location>
        <begin position="313"/>
        <end position="333"/>
    </location>
</feature>
<dbReference type="AlphaFoldDB" id="A0A2M9Z9E7"/>
<keyword evidence="1" id="KW-1133">Transmembrane helix</keyword>
<feature type="transmembrane region" description="Helical" evidence="1">
    <location>
        <begin position="371"/>
        <end position="390"/>
    </location>
</feature>
<proteinExistence type="predicted"/>
<evidence type="ECO:0008006" key="4">
    <source>
        <dbReference type="Google" id="ProtNLM"/>
    </source>
</evidence>
<feature type="transmembrane region" description="Helical" evidence="1">
    <location>
        <begin position="179"/>
        <end position="208"/>
    </location>
</feature>
<evidence type="ECO:0000313" key="3">
    <source>
        <dbReference type="Proteomes" id="UP000231912"/>
    </source>
</evidence>
<feature type="transmembrane region" description="Helical" evidence="1">
    <location>
        <begin position="107"/>
        <end position="126"/>
    </location>
</feature>
<gene>
    <name evidence="2" type="ORF">CH371_15850</name>
</gene>
<dbReference type="EMBL" id="NPDT01000007">
    <property type="protein sequence ID" value="PJZ64972.1"/>
    <property type="molecule type" value="Genomic_DNA"/>
</dbReference>
<organism evidence="2 3">
    <name type="scientific">Leptospira wolffii</name>
    <dbReference type="NCBI Taxonomy" id="409998"/>
    <lineage>
        <taxon>Bacteria</taxon>
        <taxon>Pseudomonadati</taxon>
        <taxon>Spirochaetota</taxon>
        <taxon>Spirochaetia</taxon>
        <taxon>Leptospirales</taxon>
        <taxon>Leptospiraceae</taxon>
        <taxon>Leptospira</taxon>
    </lineage>
</organism>
<evidence type="ECO:0000256" key="1">
    <source>
        <dbReference type="SAM" id="Phobius"/>
    </source>
</evidence>
<name>A0A2M9Z9E7_9LEPT</name>
<dbReference type="RefSeq" id="WP_100759751.1">
    <property type="nucleotide sequence ID" value="NZ_NPDT01000007.1"/>
</dbReference>
<comment type="caution">
    <text evidence="2">The sequence shown here is derived from an EMBL/GenBank/DDBJ whole genome shotgun (WGS) entry which is preliminary data.</text>
</comment>
<keyword evidence="1" id="KW-0812">Transmembrane</keyword>
<protein>
    <recommendedName>
        <fullName evidence="4">Glycosyltransferase RgtA/B/C/D-like domain-containing protein</fullName>
    </recommendedName>
</protein>
<sequence>MSFGNISLVKRTFLFFLILLPLSVPILLKPGEQLYSDHLGKFALGHSVLENGFRSGNLVLPSKEMDPEAKYCPTECIRIGEEWISPFPVALGYVYALVLPWAGIDGVYWAVAILVSLSLLLLGILWKWDPYYLGTLMLASPFMINGYFFPDVGIAAFLYIFGSFLLLSDSSKSSLGISLFAGFVSALAGWFRIEALVFPGLFWFLLMVKNLRSLEERRRILGYGFGILIGAGILLGIQYLLYGHPMGPRFAFNQPGVFLAPWKKWEIYSGLLFSNPNRLGFFGYSPFFLVLFLFGLYRIFFRTDFLGGKEEASVRDLFCFSGMLAFAALVITAPNDGIIDFGSRYLHLSLPAFAGVFLLFLDSIPEKRKKFVQLGSIAILLFSVYITFSYTQILSKYGRKTTKLNRIYLEQKPDLVVVQIRTYSQILGKYFFQTPAVWLMKEPDVRDFFFRNSPDKFDKILFVETKAAILQSISDSDPFSKNEYYKSIVNALGPEFERTYVDNREDVLIFSMERKRIPE</sequence>
<feature type="transmembrane region" description="Helical" evidence="1">
    <location>
        <begin position="220"/>
        <end position="242"/>
    </location>
</feature>
<feature type="transmembrane region" description="Helical" evidence="1">
    <location>
        <begin position="281"/>
        <end position="301"/>
    </location>
</feature>
<dbReference type="NCBIfam" id="NF047440">
    <property type="entry name" value="LA3751_2_3_fam"/>
    <property type="match status" value="1"/>
</dbReference>
<dbReference type="InterPro" id="IPR059217">
    <property type="entry name" value="LA3751_2-like"/>
</dbReference>
<feature type="transmembrane region" description="Helical" evidence="1">
    <location>
        <begin position="345"/>
        <end position="364"/>
    </location>
</feature>
<feature type="transmembrane region" description="Helical" evidence="1">
    <location>
        <begin position="147"/>
        <end position="167"/>
    </location>
</feature>
<reference evidence="2 3" key="1">
    <citation type="submission" date="2017-07" db="EMBL/GenBank/DDBJ databases">
        <title>Leptospira spp. isolated from tropical soils.</title>
        <authorList>
            <person name="Thibeaux R."/>
            <person name="Iraola G."/>
            <person name="Ferres I."/>
            <person name="Bierque E."/>
            <person name="Girault D."/>
            <person name="Soupe-Gilbert M.-E."/>
            <person name="Picardeau M."/>
            <person name="Goarant C."/>
        </authorList>
    </citation>
    <scope>NUCLEOTIDE SEQUENCE [LARGE SCALE GENOMIC DNA]</scope>
    <source>
        <strain evidence="2 3">FH2-C-A2</strain>
    </source>
</reference>